<dbReference type="InterPro" id="IPR051439">
    <property type="entry name" value="XlnR/Xlr1"/>
</dbReference>
<evidence type="ECO:0000256" key="6">
    <source>
        <dbReference type="ARBA" id="ARBA00023163"/>
    </source>
</evidence>
<dbReference type="PANTHER" id="PTHR47663">
    <property type="entry name" value="XYLANOLYTIC TRANSCRIPTIONAL ACTIVATOR XLNR-RELATED"/>
    <property type="match status" value="1"/>
</dbReference>
<evidence type="ECO:0000256" key="9">
    <source>
        <dbReference type="SAM" id="MobiDB-lite"/>
    </source>
</evidence>
<evidence type="ECO:0000256" key="1">
    <source>
        <dbReference type="ARBA" id="ARBA00022723"/>
    </source>
</evidence>
<dbReference type="STRING" id="1081104.A0A167IMB8"/>
<keyword evidence="6" id="KW-0804">Transcription</keyword>
<dbReference type="GeneID" id="30025730"/>
<dbReference type="GO" id="GO:0000981">
    <property type="term" value="F:DNA-binding transcription factor activity, RNA polymerase II-specific"/>
    <property type="evidence" value="ECO:0007669"/>
    <property type="project" value="InterPro"/>
</dbReference>
<proteinExistence type="inferred from homology"/>
<dbReference type="AlphaFoldDB" id="A0A167IMB8"/>
<sequence>MATDSGPDPDFDSQSPAAPSPSDPQEHARPRKRTRRACDKCSTSRTRCNGEYPCRRCQDYGYTCRYNREVKKRGRLPASASANASAHADTVAHPLATYASGQPSSPSLLSPPDITVNPPASYKPTSEPPPEQTVSPLPSAQPYELQPAHDARSQQRISAALNVSSLVHQAPAAHRYSHGTADGHFKRPRLHLGPVIGPDGQPDPEVLVSDDSAGYPSPANGQTPNDYGPGYRGYQPRPSTSNHHRHRDSLGGASATETNYDYGTKAPTEDCSYKFLHPVLPYIRSIIPASVACDLLEIFLTDPGSSLFHGASPYILTRIFRRRSILHPTHPRPTTPALLATILWCVAQTADVMILHVPGTRAKIVNQLYELATSLVAARDPDRWRRIHGGLRAEHEAPHPTVATASAVPTLTVANEPAGVVDDVLTYILLSIAVSGGDFKSDSHKWWSKATRLAFSLKMNREDERCPGPLSPCANPLCACRREQETLTLQSLENREERRRVFWLLYSLDRHLSLSFNTILSIPDSYCEVFTPLPEYVWENLDSIPLNELPVRHVGPPTQASGTSFFESFLPLMAILGDIIELHHRRHHPRLGGLDDTHSVAVISKLLADFEMSLESLGREGRRALNEPTVGINGGLPPMDTTQQPRGDDSRVGLVKAYSTHILHVLHVLLHGKWDAISMLDDGDDWITSKRFTECASHAISASQCVSAILATDPELTFMSYLFGIYLLQGSFILLLFADRMPQLGPNESVEQACENIIRAHEVCVVTLNTEFQASLVQRKKARRAPVCLPALLRVEHGLNGDAPASRVLDARRIASVGGASSSSGRHLSSMTRTLAGTHGGKLGAEDAHAGVVVVTHDLAEVVDAGVLRRRGNFPRIPDTRKIEEENIPGYVSARYYPTRTGQVLQDRYQVVGKLGLRRYPLPSGWRGTCNKYCQHQGRRSAVRLPLDAFTIHRAGAWARAPVPYDTCAAIRECLQVSPPKPHPETAQDSACMHSPACLLGLGLSTHRLSGHPSGKIWDLFVGCFLFTGQDPELNTYRRRAHLAEIIGFLGPPPPDLVARGRLSYKYFADGEFQGSPLHMSTLEQRETTLDDAEDKADFLRFMRRMLQWGPEKRSSAKSLARDDWIVRQLG</sequence>
<feature type="region of interest" description="Disordered" evidence="9">
    <location>
        <begin position="97"/>
        <end position="155"/>
    </location>
</feature>
<keyword evidence="12" id="KW-1185">Reference proteome</keyword>
<dbReference type="PANTHER" id="PTHR47663:SF1">
    <property type="entry name" value="XYLANOLYTIC TRANSCRIPTIONAL ACTIVATOR XLNR-RELATED"/>
    <property type="match status" value="1"/>
</dbReference>
<organism evidence="11 12">
    <name type="scientific">Cordyceps fumosorosea (strain ARSEF 2679)</name>
    <name type="common">Isaria fumosorosea</name>
    <dbReference type="NCBI Taxonomy" id="1081104"/>
    <lineage>
        <taxon>Eukaryota</taxon>
        <taxon>Fungi</taxon>
        <taxon>Dikarya</taxon>
        <taxon>Ascomycota</taxon>
        <taxon>Pezizomycotina</taxon>
        <taxon>Sordariomycetes</taxon>
        <taxon>Hypocreomycetidae</taxon>
        <taxon>Hypocreales</taxon>
        <taxon>Cordycipitaceae</taxon>
        <taxon>Cordyceps</taxon>
    </lineage>
</organism>
<dbReference type="InterPro" id="IPR001138">
    <property type="entry name" value="Zn2Cys6_DnaBD"/>
</dbReference>
<dbReference type="SMART" id="SM00906">
    <property type="entry name" value="Fungal_trans"/>
    <property type="match status" value="1"/>
</dbReference>
<dbReference type="GO" id="GO:0006351">
    <property type="term" value="P:DNA-templated transcription"/>
    <property type="evidence" value="ECO:0007669"/>
    <property type="project" value="InterPro"/>
</dbReference>
<feature type="compositionally biased region" description="Low complexity" evidence="9">
    <location>
        <begin position="103"/>
        <end position="112"/>
    </location>
</feature>
<keyword evidence="1" id="KW-0479">Metal-binding</keyword>
<feature type="domain" description="Zn(2)-C6 fungal-type" evidence="10">
    <location>
        <begin position="37"/>
        <end position="66"/>
    </location>
</feature>
<keyword evidence="4" id="KW-0238">DNA-binding</keyword>
<keyword evidence="2" id="KW-0862">Zinc</keyword>
<evidence type="ECO:0000256" key="5">
    <source>
        <dbReference type="ARBA" id="ARBA00023159"/>
    </source>
</evidence>
<dbReference type="SUPFAM" id="SSF57701">
    <property type="entry name" value="Zn2/Cys6 DNA-binding domain"/>
    <property type="match status" value="1"/>
</dbReference>
<gene>
    <name evidence="11" type="ORF">ISF_09438</name>
</gene>
<evidence type="ECO:0000256" key="8">
    <source>
        <dbReference type="ARBA" id="ARBA00037990"/>
    </source>
</evidence>
<evidence type="ECO:0000256" key="3">
    <source>
        <dbReference type="ARBA" id="ARBA00023015"/>
    </source>
</evidence>
<dbReference type="EMBL" id="AZHB01000049">
    <property type="protein sequence ID" value="OAA49226.1"/>
    <property type="molecule type" value="Genomic_DNA"/>
</dbReference>
<dbReference type="GO" id="GO:0008270">
    <property type="term" value="F:zinc ion binding"/>
    <property type="evidence" value="ECO:0007669"/>
    <property type="project" value="InterPro"/>
</dbReference>
<dbReference type="GO" id="GO:0003677">
    <property type="term" value="F:DNA binding"/>
    <property type="evidence" value="ECO:0007669"/>
    <property type="project" value="UniProtKB-KW"/>
</dbReference>
<dbReference type="Gene3D" id="4.10.240.10">
    <property type="entry name" value="Zn(2)-C6 fungal-type DNA-binding domain"/>
    <property type="match status" value="1"/>
</dbReference>
<feature type="region of interest" description="Disordered" evidence="9">
    <location>
        <begin position="1"/>
        <end position="50"/>
    </location>
</feature>
<comment type="similarity">
    <text evidence="8">Belongs to the xlnR/xlr1 family.</text>
</comment>
<dbReference type="SMART" id="SM00066">
    <property type="entry name" value="GAL4"/>
    <property type="match status" value="1"/>
</dbReference>
<evidence type="ECO:0000256" key="4">
    <source>
        <dbReference type="ARBA" id="ARBA00023125"/>
    </source>
</evidence>
<dbReference type="OrthoDB" id="5365785at2759"/>
<comment type="caution">
    <text evidence="11">The sequence shown here is derived from an EMBL/GenBank/DDBJ whole genome shotgun (WGS) entry which is preliminary data.</text>
</comment>
<dbReference type="InterPro" id="IPR036864">
    <property type="entry name" value="Zn2-C6_fun-type_DNA-bd_sf"/>
</dbReference>
<dbReference type="RefSeq" id="XP_018699784.1">
    <property type="nucleotide sequence ID" value="XM_018853040.1"/>
</dbReference>
<evidence type="ECO:0000256" key="7">
    <source>
        <dbReference type="ARBA" id="ARBA00023242"/>
    </source>
</evidence>
<dbReference type="InterPro" id="IPR007219">
    <property type="entry name" value="XnlR_reg_dom"/>
</dbReference>
<accession>A0A167IMB8</accession>
<evidence type="ECO:0000259" key="10">
    <source>
        <dbReference type="PROSITE" id="PS50048"/>
    </source>
</evidence>
<dbReference type="Proteomes" id="UP000076744">
    <property type="component" value="Unassembled WGS sequence"/>
</dbReference>
<keyword evidence="3" id="KW-0805">Transcription regulation</keyword>
<evidence type="ECO:0000256" key="2">
    <source>
        <dbReference type="ARBA" id="ARBA00022833"/>
    </source>
</evidence>
<feature type="region of interest" description="Disordered" evidence="9">
    <location>
        <begin position="175"/>
        <end position="258"/>
    </location>
</feature>
<evidence type="ECO:0000313" key="12">
    <source>
        <dbReference type="Proteomes" id="UP000076744"/>
    </source>
</evidence>
<dbReference type="PROSITE" id="PS50048">
    <property type="entry name" value="ZN2_CY6_FUNGAL_2"/>
    <property type="match status" value="1"/>
</dbReference>
<dbReference type="Gene3D" id="1.10.510.10">
    <property type="entry name" value="Transferase(Phosphotransferase) domain 1"/>
    <property type="match status" value="1"/>
</dbReference>
<reference evidence="11 12" key="1">
    <citation type="journal article" date="2016" name="Genome Biol. Evol.">
        <title>Divergent and convergent evolution of fungal pathogenicity.</title>
        <authorList>
            <person name="Shang Y."/>
            <person name="Xiao G."/>
            <person name="Zheng P."/>
            <person name="Cen K."/>
            <person name="Zhan S."/>
            <person name="Wang C."/>
        </authorList>
    </citation>
    <scope>NUCLEOTIDE SEQUENCE [LARGE SCALE GENOMIC DNA]</scope>
    <source>
        <strain evidence="11 12">ARSEF 2679</strain>
    </source>
</reference>
<keyword evidence="7" id="KW-0539">Nucleus</keyword>
<keyword evidence="5" id="KW-0010">Activator</keyword>
<dbReference type="PROSITE" id="PS00463">
    <property type="entry name" value="ZN2_CY6_FUNGAL_1"/>
    <property type="match status" value="1"/>
</dbReference>
<protein>
    <submittedName>
        <fullName evidence="11">Transcriptional activator xlnR</fullName>
    </submittedName>
</protein>
<name>A0A167IMB8_CORFA</name>
<evidence type="ECO:0000313" key="11">
    <source>
        <dbReference type="EMBL" id="OAA49226.1"/>
    </source>
</evidence>
<dbReference type="CDD" id="cd00067">
    <property type="entry name" value="GAL4"/>
    <property type="match status" value="1"/>
</dbReference>
<feature type="region of interest" description="Disordered" evidence="9">
    <location>
        <begin position="628"/>
        <end position="649"/>
    </location>
</feature>
<dbReference type="Pfam" id="PF00172">
    <property type="entry name" value="Zn_clus"/>
    <property type="match status" value="1"/>
</dbReference>
<dbReference type="CDD" id="cd12148">
    <property type="entry name" value="fungal_TF_MHR"/>
    <property type="match status" value="1"/>
</dbReference>